<dbReference type="Pfam" id="PF08327">
    <property type="entry name" value="AHSA1"/>
    <property type="match status" value="1"/>
</dbReference>
<reference evidence="3 4" key="1">
    <citation type="submission" date="2021-01" db="EMBL/GenBank/DDBJ databases">
        <title>Whole genome shotgun sequence of Plantactinospora endophytica NBRC 110450.</title>
        <authorList>
            <person name="Komaki H."/>
            <person name="Tamura T."/>
        </authorList>
    </citation>
    <scope>NUCLEOTIDE SEQUENCE [LARGE SCALE GENOMIC DNA]</scope>
    <source>
        <strain evidence="3 4">NBRC 110450</strain>
    </source>
</reference>
<comment type="caution">
    <text evidence="3">The sequence shown here is derived from an EMBL/GenBank/DDBJ whole genome shotgun (WGS) entry which is preliminary data.</text>
</comment>
<comment type="similarity">
    <text evidence="1">Belongs to the AHA1 family.</text>
</comment>
<dbReference type="InterPro" id="IPR023393">
    <property type="entry name" value="START-like_dom_sf"/>
</dbReference>
<dbReference type="InterPro" id="IPR013538">
    <property type="entry name" value="ASHA1/2-like_C"/>
</dbReference>
<protein>
    <recommendedName>
        <fullName evidence="2">Activator of Hsp90 ATPase homologue 1/2-like C-terminal domain-containing protein</fullName>
    </recommendedName>
</protein>
<evidence type="ECO:0000256" key="1">
    <source>
        <dbReference type="ARBA" id="ARBA00006817"/>
    </source>
</evidence>
<dbReference type="Gene3D" id="3.30.530.20">
    <property type="match status" value="1"/>
</dbReference>
<name>A0ABQ4EAF2_9ACTN</name>
<feature type="domain" description="Activator of Hsp90 ATPase homologue 1/2-like C-terminal" evidence="2">
    <location>
        <begin position="13"/>
        <end position="141"/>
    </location>
</feature>
<evidence type="ECO:0000313" key="3">
    <source>
        <dbReference type="EMBL" id="GIG91704.1"/>
    </source>
</evidence>
<gene>
    <name evidence="3" type="ORF">Pen02_66400</name>
</gene>
<dbReference type="Proteomes" id="UP000646749">
    <property type="component" value="Unassembled WGS sequence"/>
</dbReference>
<proteinExistence type="inferred from homology"/>
<dbReference type="SUPFAM" id="SSF55961">
    <property type="entry name" value="Bet v1-like"/>
    <property type="match status" value="1"/>
</dbReference>
<organism evidence="3 4">
    <name type="scientific">Plantactinospora endophytica</name>
    <dbReference type="NCBI Taxonomy" id="673535"/>
    <lineage>
        <taxon>Bacteria</taxon>
        <taxon>Bacillati</taxon>
        <taxon>Actinomycetota</taxon>
        <taxon>Actinomycetes</taxon>
        <taxon>Micromonosporales</taxon>
        <taxon>Micromonosporaceae</taxon>
        <taxon>Plantactinospora</taxon>
    </lineage>
</organism>
<keyword evidence="4" id="KW-1185">Reference proteome</keyword>
<evidence type="ECO:0000313" key="4">
    <source>
        <dbReference type="Proteomes" id="UP000646749"/>
    </source>
</evidence>
<sequence length="148" mass="17275">MIEPLRTSFVVDRPAEHVFRVWTANFSQWWPKSHTVTGDRDVEVVLEPHLGGRIYEQTPTGTTHEWGEITRWEPPHRLGYRWHLRRDRADATDVEITFHDDDGRTRVDIEHRGWERLGAAGPDWRDANMAGWSSLLPHFVEAVNRSTA</sequence>
<dbReference type="EMBL" id="BONW01000039">
    <property type="protein sequence ID" value="GIG91704.1"/>
    <property type="molecule type" value="Genomic_DNA"/>
</dbReference>
<dbReference type="RefSeq" id="WP_203870045.1">
    <property type="nucleotide sequence ID" value="NZ_BONW01000039.1"/>
</dbReference>
<accession>A0ABQ4EAF2</accession>
<evidence type="ECO:0000259" key="2">
    <source>
        <dbReference type="Pfam" id="PF08327"/>
    </source>
</evidence>